<organism evidence="1">
    <name type="scientific">Oryza meridionalis</name>
    <dbReference type="NCBI Taxonomy" id="40149"/>
    <lineage>
        <taxon>Eukaryota</taxon>
        <taxon>Viridiplantae</taxon>
        <taxon>Streptophyta</taxon>
        <taxon>Embryophyta</taxon>
        <taxon>Tracheophyta</taxon>
        <taxon>Spermatophyta</taxon>
        <taxon>Magnoliopsida</taxon>
        <taxon>Liliopsida</taxon>
        <taxon>Poales</taxon>
        <taxon>Poaceae</taxon>
        <taxon>BOP clade</taxon>
        <taxon>Oryzoideae</taxon>
        <taxon>Oryzeae</taxon>
        <taxon>Oryzinae</taxon>
        <taxon>Oryza</taxon>
    </lineage>
</organism>
<dbReference type="Gramene" id="OMERI06G02630.1">
    <property type="protein sequence ID" value="OMERI06G02630.1"/>
    <property type="gene ID" value="OMERI06G02630"/>
</dbReference>
<name>A0A0E0DWI3_9ORYZ</name>
<dbReference type="HOGENOM" id="CLU_165762_0_0_1"/>
<reference evidence="1" key="1">
    <citation type="submission" date="2015-04" db="UniProtKB">
        <authorList>
            <consortium name="EnsemblPlants"/>
        </authorList>
    </citation>
    <scope>IDENTIFICATION</scope>
</reference>
<protein>
    <submittedName>
        <fullName evidence="1">Uncharacterized protein</fullName>
    </submittedName>
</protein>
<evidence type="ECO:0000313" key="2">
    <source>
        <dbReference type="Proteomes" id="UP000008021"/>
    </source>
</evidence>
<dbReference type="Proteomes" id="UP000008021">
    <property type="component" value="Chromosome 6"/>
</dbReference>
<keyword evidence="2" id="KW-1185">Reference proteome</keyword>
<dbReference type="EnsemblPlants" id="OMERI06G02630.1">
    <property type="protein sequence ID" value="OMERI06G02630.1"/>
    <property type="gene ID" value="OMERI06G02630"/>
</dbReference>
<reference evidence="1" key="2">
    <citation type="submission" date="2018-05" db="EMBL/GenBank/DDBJ databases">
        <title>OmerRS3 (Oryza meridionalis Reference Sequence Version 3).</title>
        <authorList>
            <person name="Zhang J."/>
            <person name="Kudrna D."/>
            <person name="Lee S."/>
            <person name="Talag J."/>
            <person name="Welchert J."/>
            <person name="Wing R.A."/>
        </authorList>
    </citation>
    <scope>NUCLEOTIDE SEQUENCE [LARGE SCALE GENOMIC DNA]</scope>
    <source>
        <strain evidence="1">cv. OR44</strain>
    </source>
</reference>
<accession>A0A0E0DWI3</accession>
<sequence length="112" mass="11671">MLALNTACEEPFRKALRWVVRRGGGQAGGWSEVACAVIDRQWNARHAPLHAQLLAPPLPGTGAINEIHEGVGKHSSVNVPLDAGCWAAKASSSQAPCTGMPPCVVAVGGEPR</sequence>
<dbReference type="AlphaFoldDB" id="A0A0E0DWI3"/>
<evidence type="ECO:0000313" key="1">
    <source>
        <dbReference type="EnsemblPlants" id="OMERI06G02630.1"/>
    </source>
</evidence>
<proteinExistence type="predicted"/>